<dbReference type="InterPro" id="IPR048046">
    <property type="entry name" value="Transpos_IS607"/>
</dbReference>
<accession>A0A455SKB9</accession>
<dbReference type="FunFam" id="3.40.50.1390:FF:000002">
    <property type="entry name" value="ORF1 in transposon ISC1904"/>
    <property type="match status" value="1"/>
</dbReference>
<feature type="domain" description="Resolvase/invertase-type recombinase catalytic" evidence="1">
    <location>
        <begin position="51"/>
        <end position="194"/>
    </location>
</feature>
<gene>
    <name evidence="2" type="ORF">KTC_21600</name>
</gene>
<dbReference type="SMART" id="SM00857">
    <property type="entry name" value="Resolvase"/>
    <property type="match status" value="1"/>
</dbReference>
<organism evidence="2">
    <name type="scientific">Thermosporothrix sp. COM3</name>
    <dbReference type="NCBI Taxonomy" id="2490863"/>
    <lineage>
        <taxon>Bacteria</taxon>
        <taxon>Bacillati</taxon>
        <taxon>Chloroflexota</taxon>
        <taxon>Ktedonobacteria</taxon>
        <taxon>Ktedonobacterales</taxon>
        <taxon>Thermosporotrichaceae</taxon>
        <taxon>Thermosporothrix</taxon>
    </lineage>
</organism>
<dbReference type="GO" id="GO:0003677">
    <property type="term" value="F:DNA binding"/>
    <property type="evidence" value="ECO:0007669"/>
    <property type="project" value="InterPro"/>
</dbReference>
<proteinExistence type="predicted"/>
<dbReference type="PANTHER" id="PTHR36172:SF1">
    <property type="entry name" value="RESOLVASE-RELATED"/>
    <property type="match status" value="1"/>
</dbReference>
<protein>
    <submittedName>
        <fullName evidence="2">IS607 family transposase</fullName>
    </submittedName>
</protein>
<name>A0A455SKB9_9CHLR</name>
<dbReference type="Gene3D" id="3.40.50.1390">
    <property type="entry name" value="Resolvase, N-terminal catalytic domain"/>
    <property type="match status" value="1"/>
</dbReference>
<reference evidence="2" key="1">
    <citation type="submission" date="2018-12" db="EMBL/GenBank/DDBJ databases">
        <title>Novel natural products biosynthetic potential of the class Ktedonobacteria.</title>
        <authorList>
            <person name="Zheng Y."/>
            <person name="Saitou A."/>
            <person name="Wang C.M."/>
            <person name="Toyoda A."/>
            <person name="Minakuchi Y."/>
            <person name="Sekiguchi Y."/>
            <person name="Ueda K."/>
            <person name="Takano H."/>
            <person name="Sakai Y."/>
            <person name="Yokota A."/>
            <person name="Yabe S."/>
        </authorList>
    </citation>
    <scope>NUCLEOTIDE SEQUENCE</scope>
    <source>
        <strain evidence="2">COM3</strain>
    </source>
</reference>
<evidence type="ECO:0000259" key="1">
    <source>
        <dbReference type="PROSITE" id="PS51736"/>
    </source>
</evidence>
<dbReference type="GO" id="GO:0000150">
    <property type="term" value="F:DNA strand exchange activity"/>
    <property type="evidence" value="ECO:0007669"/>
    <property type="project" value="InterPro"/>
</dbReference>
<dbReference type="InterPro" id="IPR006119">
    <property type="entry name" value="Resolv_N"/>
</dbReference>
<evidence type="ECO:0000313" key="2">
    <source>
        <dbReference type="EMBL" id="BBH87409.1"/>
    </source>
</evidence>
<sequence length="194" mass="22115">MKLSDYAKQQGVRYETAWRWFRDGKIAGHRVGKHTILVDEEKSGTSSRPERVAIYARVSSAEKKPNVDSQAERLVAYCSAKGYQVEKVVKEIGSGVNDARPKLLHLLEDVNTTVIVVEHKDRLSRFGVRYIETLLRVQGRRLEIVNESENDKEDLLADLTALLYSFCARLYGLRRAKRKTEKIVQELEAHDATG</sequence>
<dbReference type="SUPFAM" id="SSF53041">
    <property type="entry name" value="Resolvase-like"/>
    <property type="match status" value="1"/>
</dbReference>
<dbReference type="PROSITE" id="PS51736">
    <property type="entry name" value="RECOMBINASES_3"/>
    <property type="match status" value="1"/>
</dbReference>
<dbReference type="InterPro" id="IPR051491">
    <property type="entry name" value="Recombinase/Transposase-rel"/>
</dbReference>
<dbReference type="Pfam" id="PF00239">
    <property type="entry name" value="Resolvase"/>
    <property type="match status" value="1"/>
</dbReference>
<dbReference type="InterPro" id="IPR036162">
    <property type="entry name" value="Resolvase-like_N_sf"/>
</dbReference>
<dbReference type="Gene3D" id="1.10.287.2170">
    <property type="match status" value="1"/>
</dbReference>
<dbReference type="EMBL" id="AP019376">
    <property type="protein sequence ID" value="BBH87409.1"/>
    <property type="molecule type" value="Genomic_DNA"/>
</dbReference>
<dbReference type="AlphaFoldDB" id="A0A455SKB9"/>
<dbReference type="NCBIfam" id="NF033518">
    <property type="entry name" value="transpos_IS607"/>
    <property type="match status" value="1"/>
</dbReference>
<dbReference type="PANTHER" id="PTHR36172">
    <property type="match status" value="1"/>
</dbReference>